<comment type="caution">
    <text evidence="1">The sequence shown here is derived from an EMBL/GenBank/DDBJ whole genome shotgun (WGS) entry which is preliminary data.</text>
</comment>
<organism evidence="1 2">
    <name type="scientific">Pholiota conissans</name>
    <dbReference type="NCBI Taxonomy" id="109636"/>
    <lineage>
        <taxon>Eukaryota</taxon>
        <taxon>Fungi</taxon>
        <taxon>Dikarya</taxon>
        <taxon>Basidiomycota</taxon>
        <taxon>Agaricomycotina</taxon>
        <taxon>Agaricomycetes</taxon>
        <taxon>Agaricomycetidae</taxon>
        <taxon>Agaricales</taxon>
        <taxon>Agaricineae</taxon>
        <taxon>Strophariaceae</taxon>
        <taxon>Pholiota</taxon>
    </lineage>
</organism>
<sequence length="250" mass="28673">MFKKIKKAVSFNRAVRPKVELTEEDIINGLRCISDKMKELHPSRHENPVQIIVSGGAVAVLILRIRKATDDVDYFVIDPDNNSALYDAKYAAASDPRLQGYSRKWINADMVAHILNHAGCETLFDDSIRMNLLLFQSDFLRVYVADWRFQLVGKIKMAFERRTALLIELEEDPDVLAEALETEVNIIDAAYILNVLIDRTNNGQPLRLSAVITWYYYGALITDEEITHTNSFYQKIFNRPPGILRDIVIR</sequence>
<dbReference type="AlphaFoldDB" id="A0A9P5Z9P1"/>
<proteinExistence type="predicted"/>
<evidence type="ECO:0000313" key="1">
    <source>
        <dbReference type="EMBL" id="KAF9484053.1"/>
    </source>
</evidence>
<protein>
    <submittedName>
        <fullName evidence="1">Uncharacterized protein</fullName>
    </submittedName>
</protein>
<evidence type="ECO:0000313" key="2">
    <source>
        <dbReference type="Proteomes" id="UP000807469"/>
    </source>
</evidence>
<gene>
    <name evidence="1" type="ORF">BDN70DRAFT_952887</name>
</gene>
<reference evidence="1" key="1">
    <citation type="submission" date="2020-11" db="EMBL/GenBank/DDBJ databases">
        <authorList>
            <consortium name="DOE Joint Genome Institute"/>
            <person name="Ahrendt S."/>
            <person name="Riley R."/>
            <person name="Andreopoulos W."/>
            <person name="Labutti K."/>
            <person name="Pangilinan J."/>
            <person name="Ruiz-Duenas F.J."/>
            <person name="Barrasa J.M."/>
            <person name="Sanchez-Garcia M."/>
            <person name="Camarero S."/>
            <person name="Miyauchi S."/>
            <person name="Serrano A."/>
            <person name="Linde D."/>
            <person name="Babiker R."/>
            <person name="Drula E."/>
            <person name="Ayuso-Fernandez I."/>
            <person name="Pacheco R."/>
            <person name="Padilla G."/>
            <person name="Ferreira P."/>
            <person name="Barriuso J."/>
            <person name="Kellner H."/>
            <person name="Castanera R."/>
            <person name="Alfaro M."/>
            <person name="Ramirez L."/>
            <person name="Pisabarro A.G."/>
            <person name="Kuo A."/>
            <person name="Tritt A."/>
            <person name="Lipzen A."/>
            <person name="He G."/>
            <person name="Yan M."/>
            <person name="Ng V."/>
            <person name="Cullen D."/>
            <person name="Martin F."/>
            <person name="Rosso M.-N."/>
            <person name="Henrissat B."/>
            <person name="Hibbett D."/>
            <person name="Martinez A.T."/>
            <person name="Grigoriev I.V."/>
        </authorList>
    </citation>
    <scope>NUCLEOTIDE SEQUENCE</scope>
    <source>
        <strain evidence="1">CIRM-BRFM 674</strain>
    </source>
</reference>
<dbReference type="Proteomes" id="UP000807469">
    <property type="component" value="Unassembled WGS sequence"/>
</dbReference>
<accession>A0A9P5Z9P1</accession>
<name>A0A9P5Z9P1_9AGAR</name>
<dbReference type="OrthoDB" id="3348320at2759"/>
<dbReference type="EMBL" id="MU155147">
    <property type="protein sequence ID" value="KAF9484053.1"/>
    <property type="molecule type" value="Genomic_DNA"/>
</dbReference>
<keyword evidence="2" id="KW-1185">Reference proteome</keyword>